<dbReference type="EMBL" id="MU825875">
    <property type="protein sequence ID" value="KAJ7386897.1"/>
    <property type="molecule type" value="Genomic_DNA"/>
</dbReference>
<proteinExistence type="predicted"/>
<sequence length="105" mass="11292">MSAIPVGCSCIFHQFCLEEWLKTSDDGSIKCPVCNTVFCEMDSSIFASELSDNSNQDVIPGPLNVASPSVESEILRVDVDLVSVCCVIRYANKIMLAIGMGRGLG</sequence>
<dbReference type="SUPFAM" id="SSF57850">
    <property type="entry name" value="RING/U-box"/>
    <property type="match status" value="1"/>
</dbReference>
<reference evidence="1" key="1">
    <citation type="submission" date="2023-01" db="EMBL/GenBank/DDBJ databases">
        <title>Genome assembly of the deep-sea coral Lophelia pertusa.</title>
        <authorList>
            <person name="Herrera S."/>
            <person name="Cordes E."/>
        </authorList>
    </citation>
    <scope>NUCLEOTIDE SEQUENCE</scope>
    <source>
        <strain evidence="1">USNM1676648</strain>
        <tissue evidence="1">Polyp</tissue>
    </source>
</reference>
<gene>
    <name evidence="1" type="ORF">OS493_006931</name>
</gene>
<evidence type="ECO:0008006" key="3">
    <source>
        <dbReference type="Google" id="ProtNLM"/>
    </source>
</evidence>
<accession>A0A9W9ZSH2</accession>
<comment type="caution">
    <text evidence="1">The sequence shown here is derived from an EMBL/GenBank/DDBJ whole genome shotgun (WGS) entry which is preliminary data.</text>
</comment>
<dbReference type="AlphaFoldDB" id="A0A9W9ZSH2"/>
<evidence type="ECO:0000313" key="2">
    <source>
        <dbReference type="Proteomes" id="UP001163046"/>
    </source>
</evidence>
<dbReference type="Proteomes" id="UP001163046">
    <property type="component" value="Unassembled WGS sequence"/>
</dbReference>
<protein>
    <recommendedName>
        <fullName evidence="3">RING-type domain-containing protein</fullName>
    </recommendedName>
</protein>
<name>A0A9W9ZSH2_9CNID</name>
<organism evidence="1 2">
    <name type="scientific">Desmophyllum pertusum</name>
    <dbReference type="NCBI Taxonomy" id="174260"/>
    <lineage>
        <taxon>Eukaryota</taxon>
        <taxon>Metazoa</taxon>
        <taxon>Cnidaria</taxon>
        <taxon>Anthozoa</taxon>
        <taxon>Hexacorallia</taxon>
        <taxon>Scleractinia</taxon>
        <taxon>Caryophylliina</taxon>
        <taxon>Caryophylliidae</taxon>
        <taxon>Desmophyllum</taxon>
    </lineage>
</organism>
<evidence type="ECO:0000313" key="1">
    <source>
        <dbReference type="EMBL" id="KAJ7386897.1"/>
    </source>
</evidence>
<keyword evidence="2" id="KW-1185">Reference proteome</keyword>
<dbReference type="CDD" id="cd16448">
    <property type="entry name" value="RING-H2"/>
    <property type="match status" value="1"/>
</dbReference>
<dbReference type="OrthoDB" id="9984778at2759"/>
<dbReference type="Gene3D" id="3.30.40.10">
    <property type="entry name" value="Zinc/RING finger domain, C3HC4 (zinc finger)"/>
    <property type="match status" value="1"/>
</dbReference>
<dbReference type="InterPro" id="IPR013083">
    <property type="entry name" value="Znf_RING/FYVE/PHD"/>
</dbReference>